<evidence type="ECO:0000256" key="3">
    <source>
        <dbReference type="ARBA" id="ARBA00022692"/>
    </source>
</evidence>
<dbReference type="InterPro" id="IPR001851">
    <property type="entry name" value="ABC_transp_permease"/>
</dbReference>
<feature type="transmembrane region" description="Helical" evidence="6">
    <location>
        <begin position="95"/>
        <end position="117"/>
    </location>
</feature>
<gene>
    <name evidence="7" type="ORF">ELUMI_v1c05480</name>
</gene>
<dbReference type="AlphaFoldDB" id="A0A2K8NTV3"/>
<evidence type="ECO:0000256" key="6">
    <source>
        <dbReference type="SAM" id="Phobius"/>
    </source>
</evidence>
<evidence type="ECO:0000313" key="8">
    <source>
        <dbReference type="Proteomes" id="UP000232063"/>
    </source>
</evidence>
<feature type="transmembrane region" description="Helical" evidence="6">
    <location>
        <begin position="240"/>
        <end position="258"/>
    </location>
</feature>
<feature type="transmembrane region" description="Helical" evidence="6">
    <location>
        <begin position="189"/>
        <end position="210"/>
    </location>
</feature>
<evidence type="ECO:0000256" key="2">
    <source>
        <dbReference type="ARBA" id="ARBA00022475"/>
    </source>
</evidence>
<dbReference type="RefSeq" id="WP_025734710.1">
    <property type="nucleotide sequence ID" value="NZ_CP024963.1"/>
</dbReference>
<dbReference type="KEGG" id="elj:ELUMI_v1c05480"/>
<dbReference type="GO" id="GO:0022857">
    <property type="term" value="F:transmembrane transporter activity"/>
    <property type="evidence" value="ECO:0007669"/>
    <property type="project" value="InterPro"/>
</dbReference>
<dbReference type="PANTHER" id="PTHR43370">
    <property type="entry name" value="SUGAR ABC TRANSPORTER INTEGRAL MEMBRANE PROTEIN-RELATED"/>
    <property type="match status" value="1"/>
</dbReference>
<reference evidence="7 8" key="1">
    <citation type="submission" date="2017-11" db="EMBL/GenBank/DDBJ databases">
        <title>Genome sequence of Entomoplasma luminosum PIMN-1 (ATCC 49195).</title>
        <authorList>
            <person name="Lo W.-S."/>
            <person name="Gasparich G.E."/>
            <person name="Kuo C.-H."/>
        </authorList>
    </citation>
    <scope>NUCLEOTIDE SEQUENCE [LARGE SCALE GENOMIC DNA]</scope>
    <source>
        <strain evidence="7 8">PIMN-1</strain>
    </source>
</reference>
<dbReference type="PANTHER" id="PTHR43370:SF1">
    <property type="entry name" value="GUANOSINE ABC TRANSPORTER PERMEASE PROTEIN NUPQ"/>
    <property type="match status" value="1"/>
</dbReference>
<sequence length="308" mass="32330">MTNLFAVAIALFIVLTFASISGLMSEKAGVTNIAVEGMMIIGALFVAVIGTFVNKKGADNLSQLWVLPLAGLVTGIFAMLHAFPSVSLKSNQIVSGVAINILALGIGLFFASSGYFGEQSMVISSNYKPIKLDAADGGIVPLALILAIVLAVGVFLFFKFTKQGMRYAMVGENPNAIDAAGISVKKYRYLAVFISGVIAGLGGGLFVLTAAGNGSFTGNMLGFGFLGIAIMIFGQWKIHYMMIGAVGFSFLFALGQNLGNITDVESIQKIAPLFKILPFVGTIIVMVIFSKSSKAPAAVGIPFNKSKR</sequence>
<dbReference type="EMBL" id="CP024963">
    <property type="protein sequence ID" value="ATZ17272.1"/>
    <property type="molecule type" value="Genomic_DNA"/>
</dbReference>
<keyword evidence="4 6" id="KW-1133">Transmembrane helix</keyword>
<evidence type="ECO:0000256" key="5">
    <source>
        <dbReference type="ARBA" id="ARBA00023136"/>
    </source>
</evidence>
<keyword evidence="5 6" id="KW-0472">Membrane</keyword>
<feature type="transmembrane region" description="Helical" evidence="6">
    <location>
        <begin position="6"/>
        <end position="24"/>
    </location>
</feature>
<feature type="transmembrane region" description="Helical" evidence="6">
    <location>
        <begin position="270"/>
        <end position="289"/>
    </location>
</feature>
<protein>
    <submittedName>
        <fullName evidence="7">Ribose/galactose ABC transporter permease</fullName>
    </submittedName>
</protein>
<keyword evidence="2" id="KW-1003">Cell membrane</keyword>
<evidence type="ECO:0000256" key="1">
    <source>
        <dbReference type="ARBA" id="ARBA00004651"/>
    </source>
</evidence>
<dbReference type="Pfam" id="PF02653">
    <property type="entry name" value="BPD_transp_2"/>
    <property type="match status" value="1"/>
</dbReference>
<keyword evidence="3 6" id="KW-0812">Transmembrane</keyword>
<evidence type="ECO:0000256" key="4">
    <source>
        <dbReference type="ARBA" id="ARBA00022989"/>
    </source>
</evidence>
<accession>A0A2K8NTV3</accession>
<dbReference type="OrthoDB" id="9792579at2"/>
<feature type="transmembrane region" description="Helical" evidence="6">
    <location>
        <begin position="137"/>
        <end position="158"/>
    </location>
</feature>
<feature type="transmembrane region" description="Helical" evidence="6">
    <location>
        <begin position="65"/>
        <end position="83"/>
    </location>
</feature>
<proteinExistence type="predicted"/>
<keyword evidence="8" id="KW-1185">Reference proteome</keyword>
<dbReference type="GO" id="GO:0005886">
    <property type="term" value="C:plasma membrane"/>
    <property type="evidence" value="ECO:0007669"/>
    <property type="project" value="UniProtKB-SubCell"/>
</dbReference>
<dbReference type="Proteomes" id="UP000232063">
    <property type="component" value="Chromosome"/>
</dbReference>
<feature type="transmembrane region" description="Helical" evidence="6">
    <location>
        <begin position="33"/>
        <end position="53"/>
    </location>
</feature>
<name>A0A2K8NTV3_9MOLU</name>
<feature type="transmembrane region" description="Helical" evidence="6">
    <location>
        <begin position="216"/>
        <end position="233"/>
    </location>
</feature>
<evidence type="ECO:0000313" key="7">
    <source>
        <dbReference type="EMBL" id="ATZ17272.1"/>
    </source>
</evidence>
<dbReference type="CDD" id="cd06580">
    <property type="entry name" value="TM_PBP1_transp_TpRbsC_like"/>
    <property type="match status" value="1"/>
</dbReference>
<organism evidence="7 8">
    <name type="scientific">Williamsoniiplasma luminosum</name>
    <dbReference type="NCBI Taxonomy" id="214888"/>
    <lineage>
        <taxon>Bacteria</taxon>
        <taxon>Bacillati</taxon>
        <taxon>Mycoplasmatota</taxon>
        <taxon>Mollicutes</taxon>
        <taxon>Entomoplasmatales</taxon>
        <taxon>Williamsoniiplasma</taxon>
    </lineage>
</organism>
<comment type="subcellular location">
    <subcellularLocation>
        <location evidence="1">Cell membrane</location>
        <topology evidence="1">Multi-pass membrane protein</topology>
    </subcellularLocation>
</comment>